<accession>A0A5J4Z5C9</accession>
<keyword evidence="3" id="KW-0809">Transit peptide</keyword>
<dbReference type="GO" id="GO:0003747">
    <property type="term" value="F:translation release factor activity"/>
    <property type="evidence" value="ECO:0007669"/>
    <property type="project" value="InterPro"/>
</dbReference>
<evidence type="ECO:0000256" key="3">
    <source>
        <dbReference type="ARBA" id="ARBA00022946"/>
    </source>
</evidence>
<feature type="region of interest" description="Disordered" evidence="5">
    <location>
        <begin position="71"/>
        <end position="99"/>
    </location>
</feature>
<keyword evidence="4" id="KW-0496">Mitochondrion</keyword>
<dbReference type="InterPro" id="IPR052405">
    <property type="entry name" value="Mito_Transl_Release_Factor"/>
</dbReference>
<evidence type="ECO:0000256" key="4">
    <source>
        <dbReference type="ARBA" id="ARBA00023128"/>
    </source>
</evidence>
<reference evidence="8" key="1">
    <citation type="journal article" date="2019" name="Nat. Commun.">
        <title>Expansion of phycobilisome linker gene families in mesophilic red algae.</title>
        <authorList>
            <person name="Lee J."/>
            <person name="Kim D."/>
            <person name="Bhattacharya D."/>
            <person name="Yoon H.S."/>
        </authorList>
    </citation>
    <scope>NUCLEOTIDE SEQUENCE [LARGE SCALE GENOMIC DNA]</scope>
    <source>
        <strain evidence="8">CCMP 1328</strain>
    </source>
</reference>
<dbReference type="InterPro" id="IPR045853">
    <property type="entry name" value="Pep_chain_release_fac_I_sf"/>
</dbReference>
<gene>
    <name evidence="7" type="ORF">FVE85_6110</name>
</gene>
<dbReference type="AlphaFoldDB" id="A0A5J4Z5C9"/>
<dbReference type="Proteomes" id="UP000324585">
    <property type="component" value="Unassembled WGS sequence"/>
</dbReference>
<feature type="domain" description="Prokaryotic-type class I peptide chain release factors" evidence="6">
    <location>
        <begin position="119"/>
        <end position="217"/>
    </location>
</feature>
<evidence type="ECO:0000313" key="7">
    <source>
        <dbReference type="EMBL" id="KAA8498525.1"/>
    </source>
</evidence>
<dbReference type="InterPro" id="IPR000352">
    <property type="entry name" value="Pep_chain_release_fac_I"/>
</dbReference>
<dbReference type="SUPFAM" id="SSF75620">
    <property type="entry name" value="Release factor"/>
    <property type="match status" value="1"/>
</dbReference>
<dbReference type="PANTHER" id="PTHR46203">
    <property type="entry name" value="PROBABLE PEPTIDE CHAIN RELEASE FACTOR C12ORF65"/>
    <property type="match status" value="1"/>
</dbReference>
<evidence type="ECO:0000259" key="6">
    <source>
        <dbReference type="Pfam" id="PF00472"/>
    </source>
</evidence>
<feature type="compositionally biased region" description="Acidic residues" evidence="5">
    <location>
        <begin position="78"/>
        <end position="97"/>
    </location>
</feature>
<evidence type="ECO:0000256" key="1">
    <source>
        <dbReference type="ARBA" id="ARBA00004173"/>
    </source>
</evidence>
<dbReference type="OrthoDB" id="277888at2759"/>
<dbReference type="PANTHER" id="PTHR46203:SF1">
    <property type="entry name" value="MITOCHONDRIAL TRANSLATION RELEASE FACTOR IN RESCUE"/>
    <property type="match status" value="1"/>
</dbReference>
<proteinExistence type="inferred from homology"/>
<organism evidence="7 8">
    <name type="scientific">Porphyridium purpureum</name>
    <name type="common">Red alga</name>
    <name type="synonym">Porphyridium cruentum</name>
    <dbReference type="NCBI Taxonomy" id="35688"/>
    <lineage>
        <taxon>Eukaryota</taxon>
        <taxon>Rhodophyta</taxon>
        <taxon>Bangiophyceae</taxon>
        <taxon>Porphyridiales</taxon>
        <taxon>Porphyridiaceae</taxon>
        <taxon>Porphyridium</taxon>
    </lineage>
</organism>
<comment type="caution">
    <text evidence="7">The sequence shown here is derived from an EMBL/GenBank/DDBJ whole genome shotgun (WGS) entry which is preliminary data.</text>
</comment>
<comment type="similarity">
    <text evidence="2">Belongs to the prokaryotic/mitochondrial release factor family.</text>
</comment>
<evidence type="ECO:0000256" key="5">
    <source>
        <dbReference type="SAM" id="MobiDB-lite"/>
    </source>
</evidence>
<name>A0A5J4Z5C9_PORPP</name>
<dbReference type="Pfam" id="PF00472">
    <property type="entry name" value="RF-1"/>
    <property type="match status" value="1"/>
</dbReference>
<evidence type="ECO:0000256" key="2">
    <source>
        <dbReference type="ARBA" id="ARBA00010835"/>
    </source>
</evidence>
<protein>
    <submittedName>
        <fullName evidence="7">Putative peptide chain release factor C12orf65-like, mitochondrial</fullName>
    </submittedName>
</protein>
<dbReference type="Gene3D" id="3.30.160.20">
    <property type="match status" value="1"/>
</dbReference>
<evidence type="ECO:0000313" key="8">
    <source>
        <dbReference type="Proteomes" id="UP000324585"/>
    </source>
</evidence>
<sequence length="224" mass="25618">MLRLGLRSQGLKFPVATIFARLWKSAGNMETSCSMCKMASVSHLLWGTVPGARPKPRESVRWMMSCAPRFMSDRQSSDADESEDKDSMEDASGEELQEPSAIVDAEWAKNIGLGVESIENDLEEKFVRGSGKGGQAVNKSNNCVQLKHRPTGLMVRCHETRSLDQNRKIGRRIMWEKLEHMVKGAQSKIGQEIAKIRNRKRTRKQRVDKQKHYKSLRDRRFWEA</sequence>
<comment type="subcellular location">
    <subcellularLocation>
        <location evidence="1">Mitochondrion</location>
    </subcellularLocation>
</comment>
<dbReference type="GO" id="GO:0005739">
    <property type="term" value="C:mitochondrion"/>
    <property type="evidence" value="ECO:0007669"/>
    <property type="project" value="UniProtKB-SubCell"/>
</dbReference>
<keyword evidence="8" id="KW-1185">Reference proteome</keyword>
<dbReference type="EMBL" id="VRMN01000001">
    <property type="protein sequence ID" value="KAA8498525.1"/>
    <property type="molecule type" value="Genomic_DNA"/>
</dbReference>